<dbReference type="Proteomes" id="UP000827084">
    <property type="component" value="Chromosome"/>
</dbReference>
<dbReference type="RefSeq" id="WP_128637768.1">
    <property type="nucleotide sequence ID" value="NZ_CP028435.1"/>
</dbReference>
<accession>A0ABX8XDG1</accession>
<feature type="transmembrane region" description="Helical" evidence="1">
    <location>
        <begin position="17"/>
        <end position="35"/>
    </location>
</feature>
<keyword evidence="1" id="KW-1133">Transmembrane helix</keyword>
<gene>
    <name evidence="2" type="ORF">K3G22_03295</name>
</gene>
<feature type="transmembrane region" description="Helical" evidence="1">
    <location>
        <begin position="71"/>
        <end position="93"/>
    </location>
</feature>
<dbReference type="EMBL" id="CP080635">
    <property type="protein sequence ID" value="QYX73463.1"/>
    <property type="molecule type" value="Genomic_DNA"/>
</dbReference>
<keyword evidence="1" id="KW-0472">Membrane</keyword>
<evidence type="ECO:0000313" key="2">
    <source>
        <dbReference type="EMBL" id="QYX73463.1"/>
    </source>
</evidence>
<evidence type="ECO:0000313" key="3">
    <source>
        <dbReference type="Proteomes" id="UP000827084"/>
    </source>
</evidence>
<keyword evidence="1" id="KW-0812">Transmembrane</keyword>
<keyword evidence="3" id="KW-1185">Reference proteome</keyword>
<name>A0ABX8XDG1_SHEPU</name>
<evidence type="ECO:0000256" key="1">
    <source>
        <dbReference type="SAM" id="Phobius"/>
    </source>
</evidence>
<dbReference type="GeneID" id="67442251"/>
<organism evidence="2 3">
    <name type="scientific">Shewanella putrefaciens</name>
    <name type="common">Pseudomonas putrefaciens</name>
    <dbReference type="NCBI Taxonomy" id="24"/>
    <lineage>
        <taxon>Bacteria</taxon>
        <taxon>Pseudomonadati</taxon>
        <taxon>Pseudomonadota</taxon>
        <taxon>Gammaproteobacteria</taxon>
        <taxon>Alteromonadales</taxon>
        <taxon>Shewanellaceae</taxon>
        <taxon>Shewanella</taxon>
    </lineage>
</organism>
<proteinExistence type="predicted"/>
<sequence>MADIDPTGKNVPSWLVAYKYLAVFFISCICFYFFIRTQGNKPLVHGFIIILLVSGVSSVVDYLIYSEFDLFGFLLDFSIIAFSLFVCFGLSILRR</sequence>
<protein>
    <submittedName>
        <fullName evidence="2">Uncharacterized protein</fullName>
    </submittedName>
</protein>
<feature type="transmembrane region" description="Helical" evidence="1">
    <location>
        <begin position="47"/>
        <end position="65"/>
    </location>
</feature>
<reference evidence="2 3" key="1">
    <citation type="submission" date="2021-08" db="EMBL/GenBank/DDBJ databases">
        <title>Shewanella putrefaciens YZ-J, complete genome.</title>
        <authorList>
            <person name="Yi Z."/>
        </authorList>
    </citation>
    <scope>NUCLEOTIDE SEQUENCE [LARGE SCALE GENOMIC DNA]</scope>
    <source>
        <strain evidence="2 3">YZ-J</strain>
    </source>
</reference>